<dbReference type="AlphaFoldDB" id="Q01PZ6"/>
<dbReference type="InParanoid" id="Q01PZ6"/>
<dbReference type="STRING" id="234267.Acid_7365"/>
<dbReference type="OrthoDB" id="129726at2"/>
<organism evidence="1">
    <name type="scientific">Solibacter usitatus (strain Ellin6076)</name>
    <dbReference type="NCBI Taxonomy" id="234267"/>
    <lineage>
        <taxon>Bacteria</taxon>
        <taxon>Pseudomonadati</taxon>
        <taxon>Acidobacteriota</taxon>
        <taxon>Terriglobia</taxon>
        <taxon>Bryobacterales</taxon>
        <taxon>Solibacteraceae</taxon>
        <taxon>Candidatus Solibacter</taxon>
    </lineage>
</organism>
<dbReference type="EMBL" id="CP000473">
    <property type="protein sequence ID" value="ABJ88274.1"/>
    <property type="molecule type" value="Genomic_DNA"/>
</dbReference>
<sequence length="199" mass="20894">MSGPGWALPAVVACVLTGCSEPPKQATAPAGKAAADLEPKITQLYTTVPKVARGETALLCYGVENARTVWLSPPRHELSAALTRCVEVAPEADTTYTLTAESASGKSITRELKIAVGAGRVKIGNVTMSALDVHAGDLVSICWEAANARAVTIEPINYRRQGAAKGCATDQPRKTTTYVITASGSGDDRDQEKVTVKVR</sequence>
<evidence type="ECO:0000313" key="1">
    <source>
        <dbReference type="EMBL" id="ABJ88274.1"/>
    </source>
</evidence>
<gene>
    <name evidence="1" type="ordered locus">Acid_7365</name>
</gene>
<proteinExistence type="predicted"/>
<protein>
    <submittedName>
        <fullName evidence="1">Uncharacterized protein</fullName>
    </submittedName>
</protein>
<accession>Q01PZ6</accession>
<dbReference type="eggNOG" id="ENOG5033I5C">
    <property type="taxonomic scope" value="Bacteria"/>
</dbReference>
<dbReference type="KEGG" id="sus:Acid_7365"/>
<reference evidence="1" key="1">
    <citation type="submission" date="2006-10" db="EMBL/GenBank/DDBJ databases">
        <title>Complete sequence of Solibacter usitatus Ellin6076.</title>
        <authorList>
            <consortium name="US DOE Joint Genome Institute"/>
            <person name="Copeland A."/>
            <person name="Lucas S."/>
            <person name="Lapidus A."/>
            <person name="Barry K."/>
            <person name="Detter J.C."/>
            <person name="Glavina del Rio T."/>
            <person name="Hammon N."/>
            <person name="Israni S."/>
            <person name="Dalin E."/>
            <person name="Tice H."/>
            <person name="Pitluck S."/>
            <person name="Thompson L.S."/>
            <person name="Brettin T."/>
            <person name="Bruce D."/>
            <person name="Han C."/>
            <person name="Tapia R."/>
            <person name="Gilna P."/>
            <person name="Schmutz J."/>
            <person name="Larimer F."/>
            <person name="Land M."/>
            <person name="Hauser L."/>
            <person name="Kyrpides N."/>
            <person name="Mikhailova N."/>
            <person name="Janssen P.H."/>
            <person name="Kuske C.R."/>
            <person name="Richardson P."/>
        </authorList>
    </citation>
    <scope>NUCLEOTIDE SEQUENCE</scope>
    <source>
        <strain evidence="1">Ellin6076</strain>
    </source>
</reference>
<dbReference type="HOGENOM" id="CLU_1371433_0_0_0"/>
<name>Q01PZ6_SOLUE</name>